<dbReference type="InterPro" id="IPR009045">
    <property type="entry name" value="Zn_M74/Hedgehog-like"/>
</dbReference>
<accession>A0A1W6M5W2</accession>
<dbReference type="EMBL" id="CP019290">
    <property type="protein sequence ID" value="AXX59112.1"/>
    <property type="molecule type" value="Genomic_DNA"/>
</dbReference>
<dbReference type="InterPro" id="IPR052179">
    <property type="entry name" value="DD-CPase-like"/>
</dbReference>
<dbReference type="Proteomes" id="UP000237466">
    <property type="component" value="Unassembled WGS sequence"/>
</dbReference>
<proteinExistence type="predicted"/>
<name>A0A1W6M5W2_VIBVL</name>
<dbReference type="PANTHER" id="PTHR34385">
    <property type="entry name" value="D-ALANYL-D-ALANINE CARBOXYPEPTIDASE"/>
    <property type="match status" value="1"/>
</dbReference>
<reference evidence="3 4" key="2">
    <citation type="journal article" date="2018" name="Front. Microbiol.">
        <title>Phylogeny of Vibrio vulnificus from the Analysis of the Core-Genome: Implications for Intra-Species Taxonomy.</title>
        <authorList>
            <person name="Roig F.J."/>
            <person name="Gonzalez-Candelas F."/>
            <person name="Sanjuan E."/>
            <person name="Fouz B."/>
            <person name="Feil E.J."/>
            <person name="Llorens C."/>
            <person name="Baker-Austin C."/>
            <person name="Oliver J.D."/>
            <person name="Danin-Poleg Y."/>
            <person name="Gibas C.J."/>
            <person name="Kashi Y."/>
            <person name="Gulig P.A."/>
            <person name="Morrison S.S."/>
            <person name="Amaro C."/>
        </authorList>
    </citation>
    <scope>NUCLEOTIDE SEQUENCE [LARGE SCALE GENOMIC DNA]</scope>
    <source>
        <strain evidence="3 4">CECT4608</strain>
    </source>
</reference>
<reference evidence="2 5" key="1">
    <citation type="submission" date="2017-01" db="EMBL/GenBank/DDBJ databases">
        <title>Complete Genome Sequence of Vibrio vulnificus FORC_053.</title>
        <authorList>
            <consortium name="Food-borne Pathogen Omics Research Center"/>
            <person name="Chung H.Y."/>
            <person name="Na E.J."/>
            <person name="Song J.S."/>
            <person name="Kim H."/>
            <person name="Lee J.-H."/>
            <person name="Ryu S."/>
            <person name="Choi S.H."/>
        </authorList>
    </citation>
    <scope>NUCLEOTIDE SEQUENCE [LARGE SCALE GENOMIC DNA]</scope>
    <source>
        <strain evidence="2 5">FORC_053</strain>
    </source>
</reference>
<sequence>MNTIEQLTGSETSHLEHVLVGDKWFWLHPEVKNDLFTLLEAAQTAGFKMEIASGFRDFQRQKAIWNGKFSAATPILDHHSQPMDKSSLSDSEKMWAILRWSALPGASRHHWGCDFDVFARNLLPENESLKLEPWEYLSGHQQAFHIWLKENLSRFGFFFPYAEDLGGVAAEPWHISHLATSQQCLTLLTPEKLRQQLELHPIDGQEQVLSNLTLIYNQFIANICTPEAVCKKS</sequence>
<dbReference type="SUPFAM" id="SSF55166">
    <property type="entry name" value="Hedgehog/DD-peptidase"/>
    <property type="match status" value="1"/>
</dbReference>
<dbReference type="InterPro" id="IPR003709">
    <property type="entry name" value="VanY-like_core_dom"/>
</dbReference>
<dbReference type="CDD" id="cd14847">
    <property type="entry name" value="DD-carboxypeptidase_like"/>
    <property type="match status" value="1"/>
</dbReference>
<dbReference type="PANTHER" id="PTHR34385:SF1">
    <property type="entry name" value="PEPTIDOGLYCAN L-ALANYL-D-GLUTAMATE ENDOPEPTIDASE CWLK"/>
    <property type="match status" value="1"/>
</dbReference>
<dbReference type="Gene3D" id="3.30.1380.10">
    <property type="match status" value="1"/>
</dbReference>
<dbReference type="GO" id="GO:0008233">
    <property type="term" value="F:peptidase activity"/>
    <property type="evidence" value="ECO:0007669"/>
    <property type="project" value="InterPro"/>
</dbReference>
<evidence type="ECO:0000313" key="3">
    <source>
        <dbReference type="EMBL" id="POB42123.1"/>
    </source>
</evidence>
<dbReference type="RefSeq" id="WP_011079815.1">
    <property type="nucleotide sequence ID" value="NZ_CBCSKP010000008.1"/>
</dbReference>
<evidence type="ECO:0000313" key="2">
    <source>
        <dbReference type="EMBL" id="AXX59112.1"/>
    </source>
</evidence>
<feature type="domain" description="D-alanyl-D-alanine carboxypeptidase-like core" evidence="1">
    <location>
        <begin position="27"/>
        <end position="178"/>
    </location>
</feature>
<dbReference type="AlphaFoldDB" id="A0A1W6M5W2"/>
<protein>
    <submittedName>
        <fullName evidence="2">D,D-carboxypeptidase family protein</fullName>
    </submittedName>
    <submittedName>
        <fullName evidence="3">Peptidase M15</fullName>
    </submittedName>
</protein>
<evidence type="ECO:0000313" key="5">
    <source>
        <dbReference type="Proteomes" id="UP000263418"/>
    </source>
</evidence>
<evidence type="ECO:0000313" key="4">
    <source>
        <dbReference type="Proteomes" id="UP000237466"/>
    </source>
</evidence>
<dbReference type="GO" id="GO:0006508">
    <property type="term" value="P:proteolysis"/>
    <property type="evidence" value="ECO:0007669"/>
    <property type="project" value="InterPro"/>
</dbReference>
<dbReference type="Proteomes" id="UP000263418">
    <property type="component" value="Chromosome 1"/>
</dbReference>
<evidence type="ECO:0000259" key="1">
    <source>
        <dbReference type="Pfam" id="PF02557"/>
    </source>
</evidence>
<gene>
    <name evidence="3" type="ORF">CRN52_24400</name>
    <name evidence="2" type="ORF">FORC53_0773</name>
</gene>
<dbReference type="EMBL" id="PDGH01000146">
    <property type="protein sequence ID" value="POB42123.1"/>
    <property type="molecule type" value="Genomic_DNA"/>
</dbReference>
<dbReference type="Pfam" id="PF02557">
    <property type="entry name" value="VanY"/>
    <property type="match status" value="1"/>
</dbReference>
<organism evidence="3 4">
    <name type="scientific">Vibrio vulnificus</name>
    <dbReference type="NCBI Taxonomy" id="672"/>
    <lineage>
        <taxon>Bacteria</taxon>
        <taxon>Pseudomonadati</taxon>
        <taxon>Pseudomonadota</taxon>
        <taxon>Gammaproteobacteria</taxon>
        <taxon>Vibrionales</taxon>
        <taxon>Vibrionaceae</taxon>
        <taxon>Vibrio</taxon>
    </lineage>
</organism>